<dbReference type="GO" id="GO:0019684">
    <property type="term" value="P:photosynthesis, light reaction"/>
    <property type="evidence" value="ECO:0007669"/>
    <property type="project" value="InterPro"/>
</dbReference>
<evidence type="ECO:0000256" key="14">
    <source>
        <dbReference type="SAM" id="Phobius"/>
    </source>
</evidence>
<dbReference type="PRINTS" id="PR00673">
    <property type="entry name" value="LIGHTHARVSTA"/>
</dbReference>
<evidence type="ECO:0000256" key="13">
    <source>
        <dbReference type="ARBA" id="ARBA00023243"/>
    </source>
</evidence>
<evidence type="ECO:0000256" key="4">
    <source>
        <dbReference type="ARBA" id="ARBA00022494"/>
    </source>
</evidence>
<keyword evidence="13" id="KW-0437">Light-harvesting polypeptide</keyword>
<keyword evidence="11" id="KW-0157">Chromophore</keyword>
<reference evidence="16 17" key="1">
    <citation type="submission" date="2019-01" db="EMBL/GenBank/DDBJ databases">
        <authorList>
            <person name="Chen W.-M."/>
        </authorList>
    </citation>
    <scope>NUCLEOTIDE SEQUENCE [LARGE SCALE GENOMIC DNA]</scope>
    <source>
        <strain evidence="16 17">KYPY4</strain>
    </source>
</reference>
<keyword evidence="8" id="KW-0460">Magnesium</keyword>
<sequence length="78" mass="8194">MNQGKVWRVVNPTIGVPLFLGAVALTSLFVHYQLLKTTQWLPAYYQGGPKAAPKAADATMAAPTVTAQSATPAAPAKQ</sequence>
<dbReference type="GO" id="GO:0005886">
    <property type="term" value="C:plasma membrane"/>
    <property type="evidence" value="ECO:0007669"/>
    <property type="project" value="UniProtKB-SubCell"/>
</dbReference>
<keyword evidence="5" id="KW-0042">Antenna complex</keyword>
<keyword evidence="6 14" id="KW-0812">Transmembrane</keyword>
<evidence type="ECO:0000256" key="2">
    <source>
        <dbReference type="ARBA" id="ARBA00004236"/>
    </source>
</evidence>
<comment type="subcellular location">
    <subcellularLocation>
        <location evidence="2">Cell membrane</location>
    </subcellularLocation>
</comment>
<evidence type="ECO:0000256" key="1">
    <source>
        <dbReference type="ARBA" id="ARBA00002455"/>
    </source>
</evidence>
<keyword evidence="10 14" id="KW-1133">Transmembrane helix</keyword>
<organism evidence="16 17">
    <name type="scientific">Rubrivivax rivuli</name>
    <dbReference type="NCBI Taxonomy" id="1862385"/>
    <lineage>
        <taxon>Bacteria</taxon>
        <taxon>Pseudomonadati</taxon>
        <taxon>Pseudomonadota</taxon>
        <taxon>Betaproteobacteria</taxon>
        <taxon>Burkholderiales</taxon>
        <taxon>Sphaerotilaceae</taxon>
        <taxon>Rubrivivax</taxon>
    </lineage>
</organism>
<evidence type="ECO:0000313" key="16">
    <source>
        <dbReference type="EMBL" id="RVU47255.1"/>
    </source>
</evidence>
<evidence type="ECO:0000256" key="6">
    <source>
        <dbReference type="ARBA" id="ARBA00022692"/>
    </source>
</evidence>
<keyword evidence="7" id="KW-0479">Metal-binding</keyword>
<dbReference type="InterPro" id="IPR000066">
    <property type="entry name" value="Antenna_a/b"/>
</dbReference>
<dbReference type="AlphaFoldDB" id="A0A437RKU5"/>
<dbReference type="GO" id="GO:0046872">
    <property type="term" value="F:metal ion binding"/>
    <property type="evidence" value="ECO:0007669"/>
    <property type="project" value="UniProtKB-KW"/>
</dbReference>
<accession>A0A437RKU5</accession>
<dbReference type="RefSeq" id="WP_128227720.1">
    <property type="nucleotide sequence ID" value="NZ_SACR01000002.1"/>
</dbReference>
<comment type="function">
    <text evidence="1">Antenna complexes are light-harvesting systems, which transfer the excitation energy to the reaction centers.</text>
</comment>
<dbReference type="GO" id="GO:0042314">
    <property type="term" value="F:bacteriochlorophyll binding"/>
    <property type="evidence" value="ECO:0007669"/>
    <property type="project" value="UniProtKB-KW"/>
</dbReference>
<evidence type="ECO:0000256" key="10">
    <source>
        <dbReference type="ARBA" id="ARBA00022989"/>
    </source>
</evidence>
<dbReference type="SUPFAM" id="SSF56918">
    <property type="entry name" value="Light-harvesting complex subunits"/>
    <property type="match status" value="1"/>
</dbReference>
<proteinExistence type="predicted"/>
<dbReference type="GO" id="GO:0030077">
    <property type="term" value="C:plasma membrane light-harvesting complex"/>
    <property type="evidence" value="ECO:0007669"/>
    <property type="project" value="InterPro"/>
</dbReference>
<evidence type="ECO:0000259" key="15">
    <source>
        <dbReference type="Pfam" id="PF00556"/>
    </source>
</evidence>
<evidence type="ECO:0000256" key="8">
    <source>
        <dbReference type="ARBA" id="ARBA00022842"/>
    </source>
</evidence>
<protein>
    <submittedName>
        <fullName evidence="16">Light-harvesting protein</fullName>
    </submittedName>
</protein>
<gene>
    <name evidence="16" type="ORF">EOE66_05735</name>
</gene>
<evidence type="ECO:0000256" key="5">
    <source>
        <dbReference type="ARBA" id="ARBA00022549"/>
    </source>
</evidence>
<name>A0A437RKU5_9BURK</name>
<dbReference type="Pfam" id="PF00556">
    <property type="entry name" value="LHC"/>
    <property type="match status" value="1"/>
</dbReference>
<evidence type="ECO:0000256" key="12">
    <source>
        <dbReference type="ARBA" id="ARBA00023136"/>
    </source>
</evidence>
<evidence type="ECO:0000313" key="17">
    <source>
        <dbReference type="Proteomes" id="UP000285575"/>
    </source>
</evidence>
<evidence type="ECO:0000256" key="7">
    <source>
        <dbReference type="ARBA" id="ARBA00022723"/>
    </source>
</evidence>
<comment type="caution">
    <text evidence="16">The sequence shown here is derived from an EMBL/GenBank/DDBJ whole genome shotgun (WGS) entry which is preliminary data.</text>
</comment>
<evidence type="ECO:0000256" key="9">
    <source>
        <dbReference type="ARBA" id="ARBA00022956"/>
    </source>
</evidence>
<feature type="transmembrane region" description="Helical" evidence="14">
    <location>
        <begin position="14"/>
        <end position="35"/>
    </location>
</feature>
<dbReference type="InterPro" id="IPR018332">
    <property type="entry name" value="Antenna_alpha"/>
</dbReference>
<keyword evidence="12 14" id="KW-0472">Membrane</keyword>
<dbReference type="InterPro" id="IPR035889">
    <property type="entry name" value="Light-harvesting_complex"/>
</dbReference>
<keyword evidence="9" id="KW-0076">Bacteriochlorophyll</keyword>
<feature type="domain" description="Antenna complex alpha/beta subunit" evidence="15">
    <location>
        <begin position="4"/>
        <end position="41"/>
    </location>
</feature>
<keyword evidence="17" id="KW-1185">Reference proteome</keyword>
<dbReference type="OrthoDB" id="9156281at2"/>
<keyword evidence="4" id="KW-0148">Chlorophyll</keyword>
<evidence type="ECO:0000256" key="3">
    <source>
        <dbReference type="ARBA" id="ARBA00022475"/>
    </source>
</evidence>
<evidence type="ECO:0000256" key="11">
    <source>
        <dbReference type="ARBA" id="ARBA00022991"/>
    </source>
</evidence>
<keyword evidence="3" id="KW-1003">Cell membrane</keyword>
<dbReference type="Proteomes" id="UP000285575">
    <property type="component" value="Unassembled WGS sequence"/>
</dbReference>
<dbReference type="Gene3D" id="4.10.220.20">
    <property type="entry name" value="Light-harvesting complex"/>
    <property type="match status" value="1"/>
</dbReference>
<dbReference type="EMBL" id="SACR01000002">
    <property type="protein sequence ID" value="RVU47255.1"/>
    <property type="molecule type" value="Genomic_DNA"/>
</dbReference>